<protein>
    <submittedName>
        <fullName evidence="1">Uncharacterized protein</fullName>
    </submittedName>
</protein>
<evidence type="ECO:0000313" key="1">
    <source>
        <dbReference type="EMBL" id="CAD8182712.1"/>
    </source>
</evidence>
<comment type="caution">
    <text evidence="1">The sequence shown here is derived from an EMBL/GenBank/DDBJ whole genome shotgun (WGS) entry which is preliminary data.</text>
</comment>
<reference evidence="1" key="1">
    <citation type="submission" date="2021-01" db="EMBL/GenBank/DDBJ databases">
        <authorList>
            <consortium name="Genoscope - CEA"/>
            <person name="William W."/>
        </authorList>
    </citation>
    <scope>NUCLEOTIDE SEQUENCE</scope>
</reference>
<gene>
    <name evidence="1" type="ORF">PPENT_87.1.T0790087</name>
</gene>
<name>A0A8S1W364_9CILI</name>
<accession>A0A8S1W364</accession>
<proteinExistence type="predicted"/>
<dbReference type="Proteomes" id="UP000689195">
    <property type="component" value="Unassembled WGS sequence"/>
</dbReference>
<sequence>MDKYQNHIMIQWIIRIKQYILNKSKHITIKKLFNLQNQHNQNFIIFQNLINSSMSKKQSQSLKDEILFNLISLQYFINRRTYELMKFSTMFTSLCNKNQLRTKVQLQFLRVYTLNKNISIENKCNKKVQEKLDLIMESLRKMQIRISQQDLDIYRQLNQNHSQQIDMNKEQMDILHLQKVYKNIFQSGEYNKSKYAQNQDEMQLEMMNKVSRKKLQGLTKMKS</sequence>
<organism evidence="1 2">
    <name type="scientific">Paramecium pentaurelia</name>
    <dbReference type="NCBI Taxonomy" id="43138"/>
    <lineage>
        <taxon>Eukaryota</taxon>
        <taxon>Sar</taxon>
        <taxon>Alveolata</taxon>
        <taxon>Ciliophora</taxon>
        <taxon>Intramacronucleata</taxon>
        <taxon>Oligohymenophorea</taxon>
        <taxon>Peniculida</taxon>
        <taxon>Parameciidae</taxon>
        <taxon>Paramecium</taxon>
    </lineage>
</organism>
<dbReference type="EMBL" id="CAJJDO010000079">
    <property type="protein sequence ID" value="CAD8182712.1"/>
    <property type="molecule type" value="Genomic_DNA"/>
</dbReference>
<dbReference type="AlphaFoldDB" id="A0A8S1W364"/>
<evidence type="ECO:0000313" key="2">
    <source>
        <dbReference type="Proteomes" id="UP000689195"/>
    </source>
</evidence>
<keyword evidence="2" id="KW-1185">Reference proteome</keyword>